<dbReference type="Proteomes" id="UP001500729">
    <property type="component" value="Unassembled WGS sequence"/>
</dbReference>
<organism evidence="1 2">
    <name type="scientific">Saccharopolyspora erythraea</name>
    <name type="common">Streptomyces erythraeus</name>
    <dbReference type="NCBI Taxonomy" id="1836"/>
    <lineage>
        <taxon>Bacteria</taxon>
        <taxon>Bacillati</taxon>
        <taxon>Actinomycetota</taxon>
        <taxon>Actinomycetes</taxon>
        <taxon>Pseudonocardiales</taxon>
        <taxon>Pseudonocardiaceae</taxon>
        <taxon>Saccharopolyspora</taxon>
    </lineage>
</organism>
<proteinExistence type="predicted"/>
<accession>A0ABN1DKY8</accession>
<keyword evidence="2" id="KW-1185">Reference proteome</keyword>
<evidence type="ECO:0000313" key="2">
    <source>
        <dbReference type="Proteomes" id="UP001500729"/>
    </source>
</evidence>
<evidence type="ECO:0000313" key="1">
    <source>
        <dbReference type="EMBL" id="GAA0546329.1"/>
    </source>
</evidence>
<dbReference type="EMBL" id="BAAAGS010000041">
    <property type="protein sequence ID" value="GAA0546329.1"/>
    <property type="molecule type" value="Genomic_DNA"/>
</dbReference>
<protein>
    <submittedName>
        <fullName evidence="1">Uncharacterized protein</fullName>
    </submittedName>
</protein>
<sequence>MAVSGSGAGVLDAAVLRVFDPAGRAAGLGFLVAERYALTCAHVVAGDGRAAPLGTTETW</sequence>
<reference evidence="1 2" key="1">
    <citation type="journal article" date="2019" name="Int. J. Syst. Evol. Microbiol.">
        <title>The Global Catalogue of Microorganisms (GCM) 10K type strain sequencing project: providing services to taxonomists for standard genome sequencing and annotation.</title>
        <authorList>
            <consortium name="The Broad Institute Genomics Platform"/>
            <consortium name="The Broad Institute Genome Sequencing Center for Infectious Disease"/>
            <person name="Wu L."/>
            <person name="Ma J."/>
        </authorList>
    </citation>
    <scope>NUCLEOTIDE SEQUENCE [LARGE SCALE GENOMIC DNA]</scope>
    <source>
        <strain evidence="1 2">JCM 10303</strain>
    </source>
</reference>
<name>A0ABN1DKY8_SACER</name>
<dbReference type="SUPFAM" id="SSF50494">
    <property type="entry name" value="Trypsin-like serine proteases"/>
    <property type="match status" value="1"/>
</dbReference>
<gene>
    <name evidence="1" type="ORF">GCM10009533_51470</name>
</gene>
<dbReference type="InterPro" id="IPR009003">
    <property type="entry name" value="Peptidase_S1_PA"/>
</dbReference>
<comment type="caution">
    <text evidence="1">The sequence shown here is derived from an EMBL/GenBank/DDBJ whole genome shotgun (WGS) entry which is preliminary data.</text>
</comment>
<dbReference type="RefSeq" id="WP_143538139.1">
    <property type="nucleotide sequence ID" value="NZ_BAAAGS010000041.1"/>
</dbReference>